<evidence type="ECO:0000256" key="4">
    <source>
        <dbReference type="ARBA" id="ARBA00022825"/>
    </source>
</evidence>
<dbReference type="PROSITE" id="PS51892">
    <property type="entry name" value="SUBTILASE"/>
    <property type="match status" value="1"/>
</dbReference>
<dbReference type="GO" id="GO:0016787">
    <property type="term" value="F:hydrolase activity"/>
    <property type="evidence" value="ECO:0007669"/>
    <property type="project" value="UniProtKB-KW"/>
</dbReference>
<dbReference type="Pfam" id="PF18962">
    <property type="entry name" value="Por_Secre_tail"/>
    <property type="match status" value="1"/>
</dbReference>
<dbReference type="Gene3D" id="3.40.50.200">
    <property type="entry name" value="Peptidase S8/S53 domain"/>
    <property type="match status" value="1"/>
</dbReference>
<dbReference type="EC" id="3.4.-.-" evidence="8"/>
<dbReference type="InterPro" id="IPR015500">
    <property type="entry name" value="Peptidase_S8_subtilisin-rel"/>
</dbReference>
<dbReference type="Pfam" id="PF00082">
    <property type="entry name" value="Peptidase_S8"/>
    <property type="match status" value="1"/>
</dbReference>
<keyword evidence="3 5" id="KW-0378">Hydrolase</keyword>
<feature type="active site" description="Charge relay system" evidence="5">
    <location>
        <position position="163"/>
    </location>
</feature>
<dbReference type="InterPro" id="IPR000209">
    <property type="entry name" value="Peptidase_S8/S53_dom"/>
</dbReference>
<keyword evidence="4 5" id="KW-0720">Serine protease</keyword>
<accession>A0ABT9BHM8</accession>
<dbReference type="RefSeq" id="WP_305009217.1">
    <property type="nucleotide sequence ID" value="NZ_JAUQSY010000026.1"/>
</dbReference>
<dbReference type="PRINTS" id="PR00723">
    <property type="entry name" value="SUBTILISIN"/>
</dbReference>
<evidence type="ECO:0000256" key="5">
    <source>
        <dbReference type="PROSITE-ProRule" id="PRU01240"/>
    </source>
</evidence>
<dbReference type="InterPro" id="IPR023828">
    <property type="entry name" value="Peptidase_S8_Ser-AS"/>
</dbReference>
<proteinExistence type="inferred from homology"/>
<feature type="domain" description="Secretion system C-terminal sorting" evidence="7">
    <location>
        <begin position="1410"/>
        <end position="1486"/>
    </location>
</feature>
<feature type="active site" description="Charge relay system" evidence="5">
    <location>
        <position position="384"/>
    </location>
</feature>
<keyword evidence="2 5" id="KW-0645">Protease</keyword>
<evidence type="ECO:0000256" key="2">
    <source>
        <dbReference type="ARBA" id="ARBA00022670"/>
    </source>
</evidence>
<dbReference type="InterPro" id="IPR026444">
    <property type="entry name" value="Secre_tail"/>
</dbReference>
<evidence type="ECO:0000256" key="1">
    <source>
        <dbReference type="ARBA" id="ARBA00011073"/>
    </source>
</evidence>
<evidence type="ECO:0000259" key="6">
    <source>
        <dbReference type="Pfam" id="PF00082"/>
    </source>
</evidence>
<feature type="active site" description="Charge relay system" evidence="5">
    <location>
        <position position="219"/>
    </location>
</feature>
<name>A0ABT9BHM8_9BACT</name>
<dbReference type="EMBL" id="JAUQSY010000026">
    <property type="protein sequence ID" value="MDO7877760.1"/>
    <property type="molecule type" value="Genomic_DNA"/>
</dbReference>
<dbReference type="SUPFAM" id="SSF52743">
    <property type="entry name" value="Subtilisin-like"/>
    <property type="match status" value="1"/>
</dbReference>
<dbReference type="InterPro" id="IPR050131">
    <property type="entry name" value="Peptidase_S8_subtilisin-like"/>
</dbReference>
<comment type="caution">
    <text evidence="8">The sequence shown here is derived from an EMBL/GenBank/DDBJ whole genome shotgun (WGS) entry which is preliminary data.</text>
</comment>
<sequence length="1487" mass="155116">MKNLLRLPLLLWVLLISLPFRVVAAPPTVPGRLALKLKPGHQPAAIEPALQKLGASALQQKFPRAQAPDRKQPGSVDLRAVYQLTVPNTLEVSRARAVLLATGAVEYVEPLYIRKPMYQPNDPLADSTVASLTAGQYYLKQIKAYRAWDVNKGDSSIVIGITDGGVRLTHLDLKTQLKHNYADPIDGIDNDGDGFVDNFTGWDLANNDNDAGYDPAIVHGTLVAGVAAAAVNNGPGIAGAGHNSRFLPLNIYPNTSNGHFAGIEAIVYAADHGCQVIVMAWGAVGGYSALEQDVMTYAAVNRDAVLVAAAGNTNANLLFYPASYDHVLSVSGVTSTDQKTTAATYSPRVDLVAPGTSILTTYGYHAANGGGPADDDYTTVGGTSFSAPMVAGAAALLRRQFPTYTAAQIRAQLRQTTDNIYGVPANAPFAGRLGTGRLNMAKALTATNVTEARVVSSTFTPARPTYNLGDAVSLTATMQNLLQPVSGLMVTLTSLSPYVTVTQGTFAIGSMGTLGQADNAASPFRFTVATSGVPLNSVATLRYRITASGGYQLDQLFEVRLNPDYVVLNAGDLSVALTSRGNIGYDDLYASVGTGVMYRGSTGLLSEGGLLLATSPNRVSDRLRSSGGSSRQSFFRLTQATHQQPGPRADQEMRAAFQDTVPPSAHSVGVRVGQRGYAWARAGRRDFVLLEYSLKNLTADTLRPLYAGLFMDWDLPNADESGRNAADWDATRHLGYTYALLQSNSYAGVRLLRGGEPATYAINNAAGAGTPVRLADGFSLAEKFLTLSSGTAHSSVVLPSGADVSQVVGTQLTRLAPGDSTTIAFAVLAATSLGQLQQAADSAQAAYNALLPNLVVSSAQTISGEYNNVTITNSGLASLSGPLSVAGTLTVQAGGVLNTNCQPLSGAGNFVLQPGAELGICHPTGLSASGNTGAIQLTGTRSFSSDASYTYNGTVAQTTGPGLPATVRNLTVSNASGLSLSQAVSVAQVLRLRTGNLSPASQTLTLLSSAAGTALVDNTGGAVNGTATVQRWIDPSLNAGLGYRHLTAPTRNATVASLTYAGSAPVVNPAYNTSATPGDVLPFPSVYQYDDRRIATSPATTYSPFDRGWESPQSLATPLETGRGYTVNIAAGGTLNFTGALHNGAINRSLTAAASPALETGWNLVGNPYPSPLDWRTVSLPAGVGSAIYVFQSTGPYAGQYRSYQNGIGGSPIVPLGQGFFVRTSAPATLAFDNTNRVITFDAATPNVLRSTDQRPQIHLALTSQAGLTPDQAVIYFESGATPGADARFDAFKLTNPGVSLQLASLAGTEALAINGLPPMGSTLQSVPLAVTVPQSGAYALRVEQLSNFAAGTTVWFRDALTGSQQQLVAEASYSFTLPTTTAPGRFSLEFRPGTATATAAAVMATNLSVYPNPAHRSFTVSLPLDAPQSAELVLIDALGRPVRRQSLLLPAAGASASVDVRGLPVGVYILKLQTGHQALTQRLVIE</sequence>
<evidence type="ECO:0000259" key="7">
    <source>
        <dbReference type="Pfam" id="PF18962"/>
    </source>
</evidence>
<protein>
    <submittedName>
        <fullName evidence="8">S8/S53 family peptidase</fullName>
        <ecNumber evidence="8">3.4.-.-</ecNumber>
    </submittedName>
</protein>
<evidence type="ECO:0000313" key="9">
    <source>
        <dbReference type="Proteomes" id="UP001176429"/>
    </source>
</evidence>
<dbReference type="InterPro" id="IPR022398">
    <property type="entry name" value="Peptidase_S8_His-AS"/>
</dbReference>
<dbReference type="PROSITE" id="PS00138">
    <property type="entry name" value="SUBTILASE_SER"/>
    <property type="match status" value="1"/>
</dbReference>
<dbReference type="Proteomes" id="UP001176429">
    <property type="component" value="Unassembled WGS sequence"/>
</dbReference>
<evidence type="ECO:0000256" key="3">
    <source>
        <dbReference type="ARBA" id="ARBA00022801"/>
    </source>
</evidence>
<dbReference type="PANTHER" id="PTHR43806:SF11">
    <property type="entry name" value="CEREVISIN-RELATED"/>
    <property type="match status" value="1"/>
</dbReference>
<gene>
    <name evidence="8" type="ORF">Q5H93_23695</name>
</gene>
<dbReference type="InterPro" id="IPR036852">
    <property type="entry name" value="Peptidase_S8/S53_dom_sf"/>
</dbReference>
<organism evidence="8 9">
    <name type="scientific">Hymenobacter aranciens</name>
    <dbReference type="NCBI Taxonomy" id="3063996"/>
    <lineage>
        <taxon>Bacteria</taxon>
        <taxon>Pseudomonadati</taxon>
        <taxon>Bacteroidota</taxon>
        <taxon>Cytophagia</taxon>
        <taxon>Cytophagales</taxon>
        <taxon>Hymenobacteraceae</taxon>
        <taxon>Hymenobacter</taxon>
    </lineage>
</organism>
<feature type="domain" description="Peptidase S8/S53" evidence="6">
    <location>
        <begin position="155"/>
        <end position="419"/>
    </location>
</feature>
<keyword evidence="9" id="KW-1185">Reference proteome</keyword>
<dbReference type="PANTHER" id="PTHR43806">
    <property type="entry name" value="PEPTIDASE S8"/>
    <property type="match status" value="1"/>
</dbReference>
<reference evidence="8" key="1">
    <citation type="submission" date="2023-07" db="EMBL/GenBank/DDBJ databases">
        <authorList>
            <person name="Kim M.K."/>
        </authorList>
    </citation>
    <scope>NUCLEOTIDE SEQUENCE</scope>
    <source>
        <strain evidence="8">ASUV-10-1</strain>
    </source>
</reference>
<evidence type="ECO:0000313" key="8">
    <source>
        <dbReference type="EMBL" id="MDO7877760.1"/>
    </source>
</evidence>
<dbReference type="PROSITE" id="PS00137">
    <property type="entry name" value="SUBTILASE_HIS"/>
    <property type="match status" value="1"/>
</dbReference>
<dbReference type="NCBIfam" id="TIGR04183">
    <property type="entry name" value="Por_Secre_tail"/>
    <property type="match status" value="1"/>
</dbReference>
<comment type="similarity">
    <text evidence="1 5">Belongs to the peptidase S8 family.</text>
</comment>